<keyword evidence="11 14" id="KW-0408">Iron</keyword>
<keyword evidence="6 14" id="KW-0349">Heme</keyword>
<sequence length="145" mass="15326">MDYIWLIGLHVAAVTVWIAGMSVAAILISALDSTTAAEEGPARFLRAVGRWDRRVTSPAMGLAWLLGLTLVVWGGWGLEPWLVTKVAIVFALSALHGKLAAGLRRLAGPAPASGVRPVSPLLRFSPLLIIAGVIAIVTLVVVKPY</sequence>
<organism evidence="16 17">
    <name type="scientific">Azospirillum ramasamyi</name>
    <dbReference type="NCBI Taxonomy" id="682998"/>
    <lineage>
        <taxon>Bacteria</taxon>
        <taxon>Pseudomonadati</taxon>
        <taxon>Pseudomonadota</taxon>
        <taxon>Alphaproteobacteria</taxon>
        <taxon>Rhodospirillales</taxon>
        <taxon>Azospirillaceae</taxon>
        <taxon>Azospirillum</taxon>
    </lineage>
</organism>
<comment type="cofactor">
    <cofactor evidence="14">
        <name>heme b</name>
        <dbReference type="ChEBI" id="CHEBI:60344"/>
    </cofactor>
    <text evidence="14">Binds 1 heme b (iron(II)-protoporphyrin IX) group per subunit.</text>
</comment>
<evidence type="ECO:0000256" key="10">
    <source>
        <dbReference type="ARBA" id="ARBA00023002"/>
    </source>
</evidence>
<dbReference type="GO" id="GO:0046872">
    <property type="term" value="F:metal ion binding"/>
    <property type="evidence" value="ECO:0007669"/>
    <property type="project" value="UniProtKB-UniRule"/>
</dbReference>
<feature type="transmembrane region" description="Helical" evidence="15">
    <location>
        <begin position="121"/>
        <end position="142"/>
    </location>
</feature>
<dbReference type="PANTHER" id="PTHR40255:SF1">
    <property type="entry name" value="PROTOPORPHYRINOGEN IX OXIDASE"/>
    <property type="match status" value="1"/>
</dbReference>
<dbReference type="KEGG" id="azm:DM194_20595"/>
<name>A0A2U9SAZ1_9PROT</name>
<evidence type="ECO:0000256" key="15">
    <source>
        <dbReference type="SAM" id="Phobius"/>
    </source>
</evidence>
<evidence type="ECO:0000313" key="17">
    <source>
        <dbReference type="Proteomes" id="UP000249605"/>
    </source>
</evidence>
<accession>A0A2U9SAZ1</accession>
<keyword evidence="10" id="KW-0560">Oxidoreductase</keyword>
<evidence type="ECO:0000256" key="5">
    <source>
        <dbReference type="ARBA" id="ARBA00022475"/>
    </source>
</evidence>
<geneLocation type="plasmid" evidence="16 17">
    <name>unnamed2</name>
</geneLocation>
<evidence type="ECO:0000256" key="6">
    <source>
        <dbReference type="ARBA" id="ARBA00022617"/>
    </source>
</evidence>
<feature type="transmembrane region" description="Helical" evidence="15">
    <location>
        <begin position="55"/>
        <end position="76"/>
    </location>
</feature>
<comment type="subcellular location">
    <subcellularLocation>
        <location evidence="1">Cell membrane</location>
        <topology evidence="1">Multi-pass membrane protein</topology>
    </subcellularLocation>
</comment>
<comment type="similarity">
    <text evidence="3 14">Belongs to the HemJ family.</text>
</comment>
<dbReference type="EC" id="1.3.99.-" evidence="14"/>
<keyword evidence="8 14" id="KW-0479">Metal-binding</keyword>
<dbReference type="RefSeq" id="WP_111069435.1">
    <property type="nucleotide sequence ID" value="NZ_CP029832.1"/>
</dbReference>
<evidence type="ECO:0000256" key="3">
    <source>
        <dbReference type="ARBA" id="ARBA00006501"/>
    </source>
</evidence>
<dbReference type="GO" id="GO:0070818">
    <property type="term" value="F:protoporphyrinogen oxidase activity"/>
    <property type="evidence" value="ECO:0007669"/>
    <property type="project" value="UniProtKB-UniRule"/>
</dbReference>
<proteinExistence type="inferred from homology"/>
<evidence type="ECO:0000256" key="1">
    <source>
        <dbReference type="ARBA" id="ARBA00004651"/>
    </source>
</evidence>
<keyword evidence="17" id="KW-1185">Reference proteome</keyword>
<dbReference type="UniPathway" id="UPA00251">
    <property type="reaction ID" value="UER00324"/>
</dbReference>
<protein>
    <recommendedName>
        <fullName evidence="4 14">Protoporphyrinogen IX oxidase</fullName>
        <ecNumber evidence="14">1.3.99.-</ecNumber>
    </recommendedName>
</protein>
<keyword evidence="7 15" id="KW-0812">Transmembrane</keyword>
<reference evidence="16 17" key="1">
    <citation type="submission" date="2018-06" db="EMBL/GenBank/DDBJ databases">
        <title>Complete genome sequencing of Azospirillum sp. M2T2B2.</title>
        <authorList>
            <person name="Heo J."/>
            <person name="Kim S.-J."/>
            <person name="Kwon S.-W."/>
            <person name="Anandham R."/>
        </authorList>
    </citation>
    <scope>NUCLEOTIDE SEQUENCE [LARGE SCALE GENOMIC DNA]</scope>
    <source>
        <strain evidence="16 17">M2T2B2</strain>
        <plasmid evidence="16 17">unnamed2</plasmid>
    </source>
</reference>
<evidence type="ECO:0000313" key="16">
    <source>
        <dbReference type="EMBL" id="AWU96695.1"/>
    </source>
</evidence>
<evidence type="ECO:0000256" key="2">
    <source>
        <dbReference type="ARBA" id="ARBA00005073"/>
    </source>
</evidence>
<comment type="pathway">
    <text evidence="2 14">Porphyrin-containing compound metabolism; protoporphyrin-IX biosynthesis; protoporphyrin-IX from protoporphyrinogen-IX: step 1/1.</text>
</comment>
<evidence type="ECO:0000256" key="13">
    <source>
        <dbReference type="ARBA" id="ARBA00048390"/>
    </source>
</evidence>
<comment type="catalytic activity">
    <reaction evidence="13 14">
        <text>protoporphyrinogen IX + 3 A = protoporphyrin IX + 3 AH2</text>
        <dbReference type="Rhea" id="RHEA:62000"/>
        <dbReference type="ChEBI" id="CHEBI:13193"/>
        <dbReference type="ChEBI" id="CHEBI:17499"/>
        <dbReference type="ChEBI" id="CHEBI:57306"/>
        <dbReference type="ChEBI" id="CHEBI:57307"/>
    </reaction>
</comment>
<evidence type="ECO:0000256" key="8">
    <source>
        <dbReference type="ARBA" id="ARBA00022723"/>
    </source>
</evidence>
<evidence type="ECO:0000256" key="7">
    <source>
        <dbReference type="ARBA" id="ARBA00022692"/>
    </source>
</evidence>
<dbReference type="PANTHER" id="PTHR40255">
    <property type="entry name" value="UPF0093 MEMBRANE PROTEIN SLR1790"/>
    <property type="match status" value="1"/>
</dbReference>
<dbReference type="Proteomes" id="UP000249605">
    <property type="component" value="Plasmid unnamed2"/>
</dbReference>
<keyword evidence="16" id="KW-0614">Plasmid</keyword>
<dbReference type="GO" id="GO:0006782">
    <property type="term" value="P:protoporphyrinogen IX biosynthetic process"/>
    <property type="evidence" value="ECO:0007669"/>
    <property type="project" value="UniProtKB-UniRule"/>
</dbReference>
<feature type="transmembrane region" description="Helical" evidence="15">
    <location>
        <begin position="6"/>
        <end position="34"/>
    </location>
</feature>
<evidence type="ECO:0000256" key="12">
    <source>
        <dbReference type="ARBA" id="ARBA00023136"/>
    </source>
</evidence>
<gene>
    <name evidence="16" type="ORF">DM194_20595</name>
</gene>
<dbReference type="PIRSF" id="PIRSF004638">
    <property type="entry name" value="UCP004638"/>
    <property type="match status" value="1"/>
</dbReference>
<keyword evidence="12 14" id="KW-0472">Membrane</keyword>
<dbReference type="GO" id="GO:0005886">
    <property type="term" value="C:plasma membrane"/>
    <property type="evidence" value="ECO:0007669"/>
    <property type="project" value="UniProtKB-SubCell"/>
</dbReference>
<dbReference type="OrthoDB" id="8367737at2"/>
<evidence type="ECO:0000256" key="4">
    <source>
        <dbReference type="ARBA" id="ARBA00017504"/>
    </source>
</evidence>
<dbReference type="EMBL" id="CP029832">
    <property type="protein sequence ID" value="AWU96695.1"/>
    <property type="molecule type" value="Genomic_DNA"/>
</dbReference>
<dbReference type="AlphaFoldDB" id="A0A2U9SAZ1"/>
<keyword evidence="9 15" id="KW-1133">Transmembrane helix</keyword>
<dbReference type="Pfam" id="PF03653">
    <property type="entry name" value="UPF0093"/>
    <property type="match status" value="1"/>
</dbReference>
<evidence type="ECO:0000256" key="11">
    <source>
        <dbReference type="ARBA" id="ARBA00023004"/>
    </source>
</evidence>
<keyword evidence="5 14" id="KW-1003">Cell membrane</keyword>
<evidence type="ECO:0000256" key="14">
    <source>
        <dbReference type="PIRNR" id="PIRNR004638"/>
    </source>
</evidence>
<dbReference type="InterPro" id="IPR005265">
    <property type="entry name" value="HemJ-like"/>
</dbReference>
<comment type="function">
    <text evidence="14">Catalyzes the oxidation of protoporphyrinogen IX to protoporphyrin IX.</text>
</comment>
<evidence type="ECO:0000256" key="9">
    <source>
        <dbReference type="ARBA" id="ARBA00022989"/>
    </source>
</evidence>